<keyword evidence="1" id="KW-0732">Signal</keyword>
<protein>
    <recommendedName>
        <fullName evidence="4">4Fe-4S ferredoxin-type domain-containing protein</fullName>
    </recommendedName>
</protein>
<feature type="signal peptide" evidence="1">
    <location>
        <begin position="1"/>
        <end position="17"/>
    </location>
</feature>
<evidence type="ECO:0000313" key="2">
    <source>
        <dbReference type="EMBL" id="KAF2635472.1"/>
    </source>
</evidence>
<reference evidence="2" key="1">
    <citation type="journal article" date="2020" name="Stud. Mycol.">
        <title>101 Dothideomycetes genomes: a test case for predicting lifestyles and emergence of pathogens.</title>
        <authorList>
            <person name="Haridas S."/>
            <person name="Albert R."/>
            <person name="Binder M."/>
            <person name="Bloem J."/>
            <person name="Labutti K."/>
            <person name="Salamov A."/>
            <person name="Andreopoulos B."/>
            <person name="Baker S."/>
            <person name="Barry K."/>
            <person name="Bills G."/>
            <person name="Bluhm B."/>
            <person name="Cannon C."/>
            <person name="Castanera R."/>
            <person name="Culley D."/>
            <person name="Daum C."/>
            <person name="Ezra D."/>
            <person name="Gonzalez J."/>
            <person name="Henrissat B."/>
            <person name="Kuo A."/>
            <person name="Liang C."/>
            <person name="Lipzen A."/>
            <person name="Lutzoni F."/>
            <person name="Magnuson J."/>
            <person name="Mondo S."/>
            <person name="Nolan M."/>
            <person name="Ohm R."/>
            <person name="Pangilinan J."/>
            <person name="Park H.-J."/>
            <person name="Ramirez L."/>
            <person name="Alfaro M."/>
            <person name="Sun H."/>
            <person name="Tritt A."/>
            <person name="Yoshinaga Y."/>
            <person name="Zwiers L.-H."/>
            <person name="Turgeon B."/>
            <person name="Goodwin S."/>
            <person name="Spatafora J."/>
            <person name="Crous P."/>
            <person name="Grigoriev I."/>
        </authorList>
    </citation>
    <scope>NUCLEOTIDE SEQUENCE</scope>
    <source>
        <strain evidence="2">CBS 473.64</strain>
    </source>
</reference>
<dbReference type="AlphaFoldDB" id="A0A6A6RJL5"/>
<evidence type="ECO:0000256" key="1">
    <source>
        <dbReference type="SAM" id="SignalP"/>
    </source>
</evidence>
<feature type="chain" id="PRO_5025652484" description="4Fe-4S ferredoxin-type domain-containing protein" evidence="1">
    <location>
        <begin position="18"/>
        <end position="188"/>
    </location>
</feature>
<proteinExistence type="predicted"/>
<name>A0A6A6RJL5_9PLEO</name>
<organism evidence="2 3">
    <name type="scientific">Massarina eburnea CBS 473.64</name>
    <dbReference type="NCBI Taxonomy" id="1395130"/>
    <lineage>
        <taxon>Eukaryota</taxon>
        <taxon>Fungi</taxon>
        <taxon>Dikarya</taxon>
        <taxon>Ascomycota</taxon>
        <taxon>Pezizomycotina</taxon>
        <taxon>Dothideomycetes</taxon>
        <taxon>Pleosporomycetidae</taxon>
        <taxon>Pleosporales</taxon>
        <taxon>Massarineae</taxon>
        <taxon>Massarinaceae</taxon>
        <taxon>Massarina</taxon>
    </lineage>
</organism>
<dbReference type="Proteomes" id="UP000799753">
    <property type="component" value="Unassembled WGS sequence"/>
</dbReference>
<keyword evidence="3" id="KW-1185">Reference proteome</keyword>
<gene>
    <name evidence="2" type="ORF">P280DRAFT_473754</name>
</gene>
<evidence type="ECO:0000313" key="3">
    <source>
        <dbReference type="Proteomes" id="UP000799753"/>
    </source>
</evidence>
<evidence type="ECO:0008006" key="4">
    <source>
        <dbReference type="Google" id="ProtNLM"/>
    </source>
</evidence>
<sequence length="188" mass="20216">MLLTLLLPFFLALSTTSSPVSNTAPILQEIIFDFDLGISANINSLDVGKFPGAITTAIHQVLSQDDQAVHDFKICCGIAYYCWKCGDQADTIDTGPASTTTAVDVVDDGENDPCCFIIWGCVNPCPWEIPPDWDWPQISFTQLPAALTAAITQVEKNKALGSRVCCTAAPDWSCALCSHWTTGIILGS</sequence>
<accession>A0A6A6RJL5</accession>
<dbReference type="EMBL" id="MU006806">
    <property type="protein sequence ID" value="KAF2635472.1"/>
    <property type="molecule type" value="Genomic_DNA"/>
</dbReference>